<dbReference type="GO" id="GO:0005737">
    <property type="term" value="C:cytoplasm"/>
    <property type="evidence" value="ECO:0000318"/>
    <property type="project" value="GO_Central"/>
</dbReference>
<dbReference type="Proteomes" id="UP000005239">
    <property type="component" value="Unassembled WGS sequence"/>
</dbReference>
<dbReference type="GO" id="GO:0010498">
    <property type="term" value="P:proteasomal protein catabolic process"/>
    <property type="evidence" value="ECO:0000318"/>
    <property type="project" value="GO_Central"/>
</dbReference>
<dbReference type="InterPro" id="IPR018472">
    <property type="entry name" value="Ribosomal_mL64"/>
</dbReference>
<dbReference type="GO" id="GO:0005634">
    <property type="term" value="C:nucleus"/>
    <property type="evidence" value="ECO:0007669"/>
    <property type="project" value="InterPro"/>
</dbReference>
<protein>
    <recommendedName>
        <fullName evidence="2">arginyltransferase</fullName>
        <ecNumber evidence="2">2.3.2.8</ecNumber>
    </recommendedName>
</protein>
<comment type="similarity">
    <text evidence="1">Belongs to the R-transferase family.</text>
</comment>
<keyword evidence="4" id="KW-0012">Acyltransferase</keyword>
<dbReference type="EC" id="2.3.2.8" evidence="2"/>
<dbReference type="InterPro" id="IPR030700">
    <property type="entry name" value="N-end_Aminoacyl_Trfase"/>
</dbReference>
<dbReference type="SUPFAM" id="SSF55729">
    <property type="entry name" value="Acyl-CoA N-acyltransferases (Nat)"/>
    <property type="match status" value="1"/>
</dbReference>
<dbReference type="Pfam" id="PF10147">
    <property type="entry name" value="CR6_interact"/>
    <property type="match status" value="1"/>
</dbReference>
<dbReference type="AlphaFoldDB" id="A0A2A6CCI1"/>
<evidence type="ECO:0000256" key="4">
    <source>
        <dbReference type="ARBA" id="ARBA00023315"/>
    </source>
</evidence>
<keyword evidence="3" id="KW-0808">Transferase</keyword>
<keyword evidence="6" id="KW-1185">Reference proteome</keyword>
<dbReference type="InterPro" id="IPR007471">
    <property type="entry name" value="N-end_Aminoacyl_Trfase_N"/>
</dbReference>
<accession>A0A2A6CCI1</accession>
<accession>A0A8R1U7M1</accession>
<dbReference type="Pfam" id="PF04377">
    <property type="entry name" value="ATE_C"/>
    <property type="match status" value="1"/>
</dbReference>
<dbReference type="InterPro" id="IPR016181">
    <property type="entry name" value="Acyl_CoA_acyltransferase"/>
</dbReference>
<dbReference type="EnsemblMetazoa" id="PPA09293.1">
    <property type="protein sequence ID" value="PPA09293.1"/>
    <property type="gene ID" value="WBGene00098847"/>
</dbReference>
<evidence type="ECO:0000256" key="2">
    <source>
        <dbReference type="ARBA" id="ARBA00012025"/>
    </source>
</evidence>
<dbReference type="PANTHER" id="PTHR21367">
    <property type="entry name" value="ARGININE-TRNA-PROTEIN TRANSFERASE 1"/>
    <property type="match status" value="1"/>
</dbReference>
<evidence type="ECO:0000256" key="3">
    <source>
        <dbReference type="ARBA" id="ARBA00022679"/>
    </source>
</evidence>
<name>A0A2A6CCI1_PRIPA</name>
<dbReference type="InterPro" id="IPR007472">
    <property type="entry name" value="N-end_Aminoacyl_Trfase_C"/>
</dbReference>
<organism evidence="5 6">
    <name type="scientific">Pristionchus pacificus</name>
    <name type="common">Parasitic nematode worm</name>
    <dbReference type="NCBI Taxonomy" id="54126"/>
    <lineage>
        <taxon>Eukaryota</taxon>
        <taxon>Metazoa</taxon>
        <taxon>Ecdysozoa</taxon>
        <taxon>Nematoda</taxon>
        <taxon>Chromadorea</taxon>
        <taxon>Rhabditida</taxon>
        <taxon>Rhabditina</taxon>
        <taxon>Diplogasteromorpha</taxon>
        <taxon>Diplogasteroidea</taxon>
        <taxon>Neodiplogasteridae</taxon>
        <taxon>Pristionchus</taxon>
    </lineage>
</organism>
<evidence type="ECO:0000256" key="1">
    <source>
        <dbReference type="ARBA" id="ARBA00009991"/>
    </source>
</evidence>
<dbReference type="Pfam" id="PF04376">
    <property type="entry name" value="ATE_N"/>
    <property type="match status" value="1"/>
</dbReference>
<dbReference type="PANTHER" id="PTHR21367:SF1">
    <property type="entry name" value="ARGINYL-TRNA--PROTEIN TRANSFERASE 1"/>
    <property type="match status" value="1"/>
</dbReference>
<reference evidence="6" key="1">
    <citation type="journal article" date="2008" name="Nat. Genet.">
        <title>The Pristionchus pacificus genome provides a unique perspective on nematode lifestyle and parasitism.</title>
        <authorList>
            <person name="Dieterich C."/>
            <person name="Clifton S.W."/>
            <person name="Schuster L.N."/>
            <person name="Chinwalla A."/>
            <person name="Delehaunty K."/>
            <person name="Dinkelacker I."/>
            <person name="Fulton L."/>
            <person name="Fulton R."/>
            <person name="Godfrey J."/>
            <person name="Minx P."/>
            <person name="Mitreva M."/>
            <person name="Roeseler W."/>
            <person name="Tian H."/>
            <person name="Witte H."/>
            <person name="Yang S.P."/>
            <person name="Wilson R.K."/>
            <person name="Sommer R.J."/>
        </authorList>
    </citation>
    <scope>NUCLEOTIDE SEQUENCE [LARGE SCALE GENOMIC DNA]</scope>
    <source>
        <strain evidence="6">PS312</strain>
    </source>
</reference>
<evidence type="ECO:0000313" key="5">
    <source>
        <dbReference type="EnsemblMetazoa" id="PPA09293.1"/>
    </source>
</evidence>
<proteinExistence type="inferred from homology"/>
<evidence type="ECO:0000313" key="6">
    <source>
        <dbReference type="Proteomes" id="UP000005239"/>
    </source>
</evidence>
<reference evidence="5" key="2">
    <citation type="submission" date="2022-06" db="UniProtKB">
        <authorList>
            <consortium name="EnsemblMetazoa"/>
        </authorList>
    </citation>
    <scope>IDENTIFICATION</scope>
    <source>
        <strain evidence="5">PS312</strain>
    </source>
</reference>
<sequence>MLRRGIKTFSTLPESVTRLGEYHGLKETTVNLRWPSVEDVEREGKSNLFTPHSILREQSESMANEKKKKDSMRLEKMIKQEMNYGVTLAKYEGSQMKAEQEKDEKEAVVERRMREIHEYFGYWMDPKDPRFEVMLQQKEAQEKKADKMAKRAELVKKKIAEVIMGDRAEEISIVELLGWSEGGKCGYCKDTKGDHLKSSLGEKKEDEVGVWLIPSVSAISRIFYYGDGLGAWGHKLNVIDYQILLNGGWRRSGSYLYKPNLEKTCCPQYTIRLDVDKFILSRTQKRVLRNMQVYLEKGLKVVGEKEERREMKIKEVMKKEEDNKEKKEKMEIMNTGKEGRGEKKKDMRRMRAKMKWIKKGLNVDEELEKRKNRESERRKNLEDRIGNSTGEGLSHQLEIQLVSVNSQEYLSRCVEEYQLFKKYQESIHSDEDVTRRGFDRFLVKSPLTSSNPSLGSFHMRYVMDGSIIAVGVIDILTESVSAKYLFYDPDYSFLSLGTYTALREIELVRKLVREMPRLRYYYMGYYISDCPKMRYKGTFRPSDLLCDKSHQWVPLSECSSLLSRNSHNFTIFRPSLPEAIRFNPMDAKLYLSRGITTFNSLPPVIQLKITDKLQSFCSFVTRDASNLVLVLKELQIEDDSDDED</sequence>
<gene>
    <name evidence="5" type="primary">WBGene00098847</name>
</gene>
<dbReference type="GO" id="GO:0004057">
    <property type="term" value="F:arginyl-tRNA--protein transferase activity"/>
    <property type="evidence" value="ECO:0000318"/>
    <property type="project" value="GO_Central"/>
</dbReference>